<feature type="compositionally biased region" description="Basic residues" evidence="1">
    <location>
        <begin position="46"/>
        <end position="55"/>
    </location>
</feature>
<feature type="non-terminal residue" evidence="2">
    <location>
        <position position="1"/>
    </location>
</feature>
<accession>A0A6J4RIY2</accession>
<dbReference type="EMBL" id="CADCVK010000170">
    <property type="protein sequence ID" value="CAA9474559.1"/>
    <property type="molecule type" value="Genomic_DNA"/>
</dbReference>
<evidence type="ECO:0000313" key="2">
    <source>
        <dbReference type="EMBL" id="CAA9474559.1"/>
    </source>
</evidence>
<protein>
    <submittedName>
        <fullName evidence="2">Uncharacterized protein</fullName>
    </submittedName>
</protein>
<sequence length="201" mass="22542">AEALPVVCAGGLDGWRVVRGAGASHPVQSRLLRLRLVPRSASPGRGGRRAARNPRRVGGVARTPGGRLRAPGRCGFPRGRCRYRPGRGRTPPRGAFLRLRQRRRYDVRAVLLEGGVLFPGRDGLRAGRRWHERWLPSPRRRHDEGRDAAGLERSGVDRRVDRVVGGERARMGSFRPRLAGRWDLALVESRRAGRSVRRRRV</sequence>
<dbReference type="AlphaFoldDB" id="A0A6J4RIY2"/>
<gene>
    <name evidence="2" type="ORF">AVDCRST_MAG12-1049</name>
</gene>
<proteinExistence type="predicted"/>
<feature type="region of interest" description="Disordered" evidence="1">
    <location>
        <begin position="39"/>
        <end position="66"/>
    </location>
</feature>
<reference evidence="2" key="1">
    <citation type="submission" date="2020-02" db="EMBL/GenBank/DDBJ databases">
        <authorList>
            <person name="Meier V. D."/>
        </authorList>
    </citation>
    <scope>NUCLEOTIDE SEQUENCE</scope>
    <source>
        <strain evidence="2">AVDCRST_MAG12</strain>
    </source>
</reference>
<evidence type="ECO:0000256" key="1">
    <source>
        <dbReference type="SAM" id="MobiDB-lite"/>
    </source>
</evidence>
<organism evidence="2">
    <name type="scientific">uncultured Rubrobacteraceae bacterium</name>
    <dbReference type="NCBI Taxonomy" id="349277"/>
    <lineage>
        <taxon>Bacteria</taxon>
        <taxon>Bacillati</taxon>
        <taxon>Actinomycetota</taxon>
        <taxon>Rubrobacteria</taxon>
        <taxon>Rubrobacterales</taxon>
        <taxon>Rubrobacteraceae</taxon>
        <taxon>environmental samples</taxon>
    </lineage>
</organism>
<feature type="non-terminal residue" evidence="2">
    <location>
        <position position="201"/>
    </location>
</feature>
<name>A0A6J4RIY2_9ACTN</name>